<accession>A0A3A6PEM5</accession>
<dbReference type="PANTHER" id="PTHR33990:SF1">
    <property type="entry name" value="PROTEIN YJDN"/>
    <property type="match status" value="1"/>
</dbReference>
<keyword evidence="3" id="KW-1185">Reference proteome</keyword>
<dbReference type="Gene3D" id="3.10.180.10">
    <property type="entry name" value="2,3-Dihydroxybiphenyl 1,2-Dioxygenase, domain 1"/>
    <property type="match status" value="1"/>
</dbReference>
<dbReference type="Pfam" id="PF06983">
    <property type="entry name" value="3-dmu-9_3-mt"/>
    <property type="match status" value="1"/>
</dbReference>
<dbReference type="EMBL" id="QXQB01000003">
    <property type="protein sequence ID" value="RJX39165.1"/>
    <property type="molecule type" value="Genomic_DNA"/>
</dbReference>
<gene>
    <name evidence="2" type="ORF">D3P09_16880</name>
</gene>
<dbReference type="OrthoDB" id="9795306at2"/>
<name>A0A3A6PEM5_9BACL</name>
<sequence length="134" mass="15056">MGKLKPYIISENARTQGQFYIDALGGRLMSAMTHEEAMGAQHDDKDKVMHMCIEVAGENYIFLADGMEPFTHGSGLYLSLELDSESQAREAFEKLSDGGQVKYPFEFQPFGLYLGEVKDKYGVWWMITAQGEAN</sequence>
<dbReference type="SUPFAM" id="SSF54593">
    <property type="entry name" value="Glyoxalase/Bleomycin resistance protein/Dihydroxybiphenyl dioxygenase"/>
    <property type="match status" value="1"/>
</dbReference>
<evidence type="ECO:0000313" key="2">
    <source>
        <dbReference type="EMBL" id="RJX39165.1"/>
    </source>
</evidence>
<dbReference type="InterPro" id="IPR029068">
    <property type="entry name" value="Glyas_Bleomycin-R_OHBP_Dase"/>
</dbReference>
<evidence type="ECO:0000313" key="3">
    <source>
        <dbReference type="Proteomes" id="UP000267798"/>
    </source>
</evidence>
<organism evidence="2 3">
    <name type="scientific">Paenibacillus pinisoli</name>
    <dbReference type="NCBI Taxonomy" id="1276110"/>
    <lineage>
        <taxon>Bacteria</taxon>
        <taxon>Bacillati</taxon>
        <taxon>Bacillota</taxon>
        <taxon>Bacilli</taxon>
        <taxon>Bacillales</taxon>
        <taxon>Paenibacillaceae</taxon>
        <taxon>Paenibacillus</taxon>
    </lineage>
</organism>
<dbReference type="InterPro" id="IPR028973">
    <property type="entry name" value="PhnB-like"/>
</dbReference>
<dbReference type="CDD" id="cd06588">
    <property type="entry name" value="PhnB_like"/>
    <property type="match status" value="1"/>
</dbReference>
<dbReference type="RefSeq" id="WP_120112332.1">
    <property type="nucleotide sequence ID" value="NZ_QXQB01000003.1"/>
</dbReference>
<proteinExistence type="predicted"/>
<reference evidence="2 3" key="1">
    <citation type="submission" date="2018-09" db="EMBL/GenBank/DDBJ databases">
        <title>Paenibacillus aracenensis nov. sp. isolated from a cave in southern Spain.</title>
        <authorList>
            <person name="Jurado V."/>
            <person name="Gutierrez-Patricio S."/>
            <person name="Gonzalez-Pimentel J.L."/>
            <person name="Miller A.Z."/>
            <person name="Laiz L."/>
            <person name="Saiz-Jimenez C."/>
        </authorList>
    </citation>
    <scope>NUCLEOTIDE SEQUENCE [LARGE SCALE GENOMIC DNA]</scope>
    <source>
        <strain evidence="2 3">JCM 19203</strain>
    </source>
</reference>
<feature type="domain" description="PhnB-like" evidence="1">
    <location>
        <begin position="11"/>
        <end position="128"/>
    </location>
</feature>
<dbReference type="AlphaFoldDB" id="A0A3A6PEM5"/>
<protein>
    <submittedName>
        <fullName evidence="2">VOC family protein</fullName>
    </submittedName>
</protein>
<dbReference type="Proteomes" id="UP000267798">
    <property type="component" value="Unassembled WGS sequence"/>
</dbReference>
<evidence type="ECO:0000259" key="1">
    <source>
        <dbReference type="Pfam" id="PF06983"/>
    </source>
</evidence>
<comment type="caution">
    <text evidence="2">The sequence shown here is derived from an EMBL/GenBank/DDBJ whole genome shotgun (WGS) entry which is preliminary data.</text>
</comment>
<dbReference type="PANTHER" id="PTHR33990">
    <property type="entry name" value="PROTEIN YJDN-RELATED"/>
    <property type="match status" value="1"/>
</dbReference>